<evidence type="ECO:0000313" key="1">
    <source>
        <dbReference type="EnsemblPlants" id="OPUNC02G16070.1"/>
    </source>
</evidence>
<sequence length="96" mass="10399">MAVMIVVGEWEEPRAKIGDSEVPAGLPAATRLAQRRHRVSCSLIRGCRINPANPDGVELKYLSTTLVGVEIMSDVAHISHAPNKTNPMTSNFGFTL</sequence>
<reference evidence="1" key="1">
    <citation type="submission" date="2015-04" db="UniProtKB">
        <authorList>
            <consortium name="EnsemblPlants"/>
        </authorList>
    </citation>
    <scope>IDENTIFICATION</scope>
</reference>
<dbReference type="Proteomes" id="UP000026962">
    <property type="component" value="Chromosome 2"/>
</dbReference>
<dbReference type="AlphaFoldDB" id="A0A0E0K089"/>
<organism evidence="1">
    <name type="scientific">Oryza punctata</name>
    <name type="common">Red rice</name>
    <dbReference type="NCBI Taxonomy" id="4537"/>
    <lineage>
        <taxon>Eukaryota</taxon>
        <taxon>Viridiplantae</taxon>
        <taxon>Streptophyta</taxon>
        <taxon>Embryophyta</taxon>
        <taxon>Tracheophyta</taxon>
        <taxon>Spermatophyta</taxon>
        <taxon>Magnoliopsida</taxon>
        <taxon>Liliopsida</taxon>
        <taxon>Poales</taxon>
        <taxon>Poaceae</taxon>
        <taxon>BOP clade</taxon>
        <taxon>Oryzoideae</taxon>
        <taxon>Oryzeae</taxon>
        <taxon>Oryzinae</taxon>
        <taxon>Oryza</taxon>
    </lineage>
</organism>
<dbReference type="EnsemblPlants" id="OPUNC02G16070.1">
    <property type="protein sequence ID" value="OPUNC02G16070.1"/>
    <property type="gene ID" value="OPUNC02G16070"/>
</dbReference>
<evidence type="ECO:0000313" key="2">
    <source>
        <dbReference type="Proteomes" id="UP000026962"/>
    </source>
</evidence>
<name>A0A0E0K089_ORYPU</name>
<reference evidence="1" key="2">
    <citation type="submission" date="2018-05" db="EMBL/GenBank/DDBJ databases">
        <title>OpunRS2 (Oryza punctata Reference Sequence Version 2).</title>
        <authorList>
            <person name="Zhang J."/>
            <person name="Kudrna D."/>
            <person name="Lee S."/>
            <person name="Talag J."/>
            <person name="Welchert J."/>
            <person name="Wing R.A."/>
        </authorList>
    </citation>
    <scope>NUCLEOTIDE SEQUENCE [LARGE SCALE GENOMIC DNA]</scope>
</reference>
<dbReference type="Gramene" id="OPUNC02G16070.1">
    <property type="protein sequence ID" value="OPUNC02G16070.1"/>
    <property type="gene ID" value="OPUNC02G16070"/>
</dbReference>
<protein>
    <submittedName>
        <fullName evidence="1">Uncharacterized protein</fullName>
    </submittedName>
</protein>
<proteinExistence type="predicted"/>
<dbReference type="HOGENOM" id="CLU_2363365_0_0_1"/>
<accession>A0A0E0K089</accession>
<keyword evidence="2" id="KW-1185">Reference proteome</keyword>